<reference evidence="1" key="1">
    <citation type="submission" date="2021-09" db="EMBL/GenBank/DDBJ databases">
        <title>The genome of Mauremys mutica provides insights into the evolution of semi-aquatic lifestyle.</title>
        <authorList>
            <person name="Gong S."/>
            <person name="Gao Y."/>
        </authorList>
    </citation>
    <scope>NUCLEOTIDE SEQUENCE</scope>
    <source>
        <strain evidence="1">MM-2020</strain>
        <tissue evidence="1">Muscle</tissue>
    </source>
</reference>
<evidence type="ECO:0000313" key="2">
    <source>
        <dbReference type="Proteomes" id="UP000827986"/>
    </source>
</evidence>
<dbReference type="EMBL" id="JAHDVG010000484">
    <property type="protein sequence ID" value="KAH1169703.1"/>
    <property type="molecule type" value="Genomic_DNA"/>
</dbReference>
<organism evidence="1 2">
    <name type="scientific">Mauremys mutica</name>
    <name type="common">yellowpond turtle</name>
    <dbReference type="NCBI Taxonomy" id="74926"/>
    <lineage>
        <taxon>Eukaryota</taxon>
        <taxon>Metazoa</taxon>
        <taxon>Chordata</taxon>
        <taxon>Craniata</taxon>
        <taxon>Vertebrata</taxon>
        <taxon>Euteleostomi</taxon>
        <taxon>Archelosauria</taxon>
        <taxon>Testudinata</taxon>
        <taxon>Testudines</taxon>
        <taxon>Cryptodira</taxon>
        <taxon>Durocryptodira</taxon>
        <taxon>Testudinoidea</taxon>
        <taxon>Geoemydidae</taxon>
        <taxon>Geoemydinae</taxon>
        <taxon>Mauremys</taxon>
    </lineage>
</organism>
<protein>
    <submittedName>
        <fullName evidence="1">Uncharacterized protein</fullName>
    </submittedName>
</protein>
<gene>
    <name evidence="1" type="ORF">KIL84_000688</name>
</gene>
<sequence length="106" mass="11958">MAPPNCQGVSNFSSTTTGMKGLFQSYILFYNISKRTKNSVYMLSEQKDLNRCLEPVWRKMGFNLKLVELLLQIKLNWSVIFDLICKIYSGTPAGGVLILLLFTSLG</sequence>
<evidence type="ECO:0000313" key="1">
    <source>
        <dbReference type="EMBL" id="KAH1169703.1"/>
    </source>
</evidence>
<proteinExistence type="predicted"/>
<dbReference type="Proteomes" id="UP000827986">
    <property type="component" value="Unassembled WGS sequence"/>
</dbReference>
<name>A0A9D3WYL4_9SAUR</name>
<dbReference type="AlphaFoldDB" id="A0A9D3WYL4"/>
<keyword evidence="2" id="KW-1185">Reference proteome</keyword>
<comment type="caution">
    <text evidence="1">The sequence shown here is derived from an EMBL/GenBank/DDBJ whole genome shotgun (WGS) entry which is preliminary data.</text>
</comment>
<accession>A0A9D3WYL4</accession>